<organism evidence="2 3">
    <name type="scientific">Psychrosphaera aquimarina</name>
    <dbReference type="NCBI Taxonomy" id="2044854"/>
    <lineage>
        <taxon>Bacteria</taxon>
        <taxon>Pseudomonadati</taxon>
        <taxon>Pseudomonadota</taxon>
        <taxon>Gammaproteobacteria</taxon>
        <taxon>Alteromonadales</taxon>
        <taxon>Pseudoalteromonadaceae</taxon>
        <taxon>Psychrosphaera</taxon>
    </lineage>
</organism>
<comment type="caution">
    <text evidence="2">The sequence shown here is derived from an EMBL/GenBank/DDBJ whole genome shotgun (WGS) entry which is preliminary data.</text>
</comment>
<keyword evidence="1" id="KW-0812">Transmembrane</keyword>
<reference evidence="2 3" key="1">
    <citation type="submission" date="2023-10" db="EMBL/GenBank/DDBJ databases">
        <title>Psychrosphaera aquimaarina strain SW33 isolated from seawater.</title>
        <authorList>
            <person name="Bayburt H."/>
            <person name="Kim J.M."/>
            <person name="Choi B.J."/>
            <person name="Jeon C.O."/>
        </authorList>
    </citation>
    <scope>NUCLEOTIDE SEQUENCE [LARGE SCALE GENOMIC DNA]</scope>
    <source>
        <strain evidence="2 3">KCTC 52743</strain>
    </source>
</reference>
<dbReference type="RefSeq" id="WP_216056089.1">
    <property type="nucleotide sequence ID" value="NZ_JAWCUA010000003.1"/>
</dbReference>
<keyword evidence="1" id="KW-0472">Membrane</keyword>
<sequence>MNTVLKVLFVFICFVCLWNLSPLPEMIVITQSNVDLSETFVVTGVLIPLSIMAVLGLIIMLFSLIGAVLVTIFIVAFTLLVVGMSFSWPILFAGLAIYWILKSPNSQKV</sequence>
<accession>A0ABU3QX95</accession>
<dbReference type="EMBL" id="JAWCUA010000003">
    <property type="protein sequence ID" value="MDU0112056.1"/>
    <property type="molecule type" value="Genomic_DNA"/>
</dbReference>
<feature type="transmembrane region" description="Helical" evidence="1">
    <location>
        <begin position="40"/>
        <end position="61"/>
    </location>
</feature>
<evidence type="ECO:0000313" key="3">
    <source>
        <dbReference type="Proteomes" id="UP001257914"/>
    </source>
</evidence>
<name>A0ABU3QX95_9GAMM</name>
<keyword evidence="1" id="KW-1133">Transmembrane helix</keyword>
<evidence type="ECO:0000313" key="2">
    <source>
        <dbReference type="EMBL" id="MDU0112056.1"/>
    </source>
</evidence>
<feature type="transmembrane region" description="Helical" evidence="1">
    <location>
        <begin position="68"/>
        <end position="101"/>
    </location>
</feature>
<protein>
    <submittedName>
        <fullName evidence="2">Uncharacterized protein</fullName>
    </submittedName>
</protein>
<evidence type="ECO:0000256" key="1">
    <source>
        <dbReference type="SAM" id="Phobius"/>
    </source>
</evidence>
<dbReference type="Proteomes" id="UP001257914">
    <property type="component" value="Unassembled WGS sequence"/>
</dbReference>
<keyword evidence="3" id="KW-1185">Reference proteome</keyword>
<gene>
    <name evidence="2" type="ORF">RT723_03355</name>
</gene>
<proteinExistence type="predicted"/>